<comment type="caution">
    <text evidence="1">The sequence shown here is derived from an EMBL/GenBank/DDBJ whole genome shotgun (WGS) entry which is preliminary data.</text>
</comment>
<evidence type="ECO:0008006" key="3">
    <source>
        <dbReference type="Google" id="ProtNLM"/>
    </source>
</evidence>
<dbReference type="Gene3D" id="2.20.110.10">
    <property type="entry name" value="Histone H3 K4-specific methyltransferase SET7/9 N-terminal domain"/>
    <property type="match status" value="1"/>
</dbReference>
<dbReference type="OrthoDB" id="6073639at2"/>
<proteinExistence type="predicted"/>
<dbReference type="RefSeq" id="WP_095621952.1">
    <property type="nucleotide sequence ID" value="NZ_NSKB01000006.1"/>
</dbReference>
<dbReference type="SUPFAM" id="SSF82185">
    <property type="entry name" value="Histone H3 K4-specific methyltransferase SET7/9 N-terminal domain"/>
    <property type="match status" value="1"/>
</dbReference>
<protein>
    <recommendedName>
        <fullName evidence="3">MORN repeat protein</fullName>
    </recommendedName>
</protein>
<evidence type="ECO:0000313" key="1">
    <source>
        <dbReference type="EMBL" id="PAU75526.1"/>
    </source>
</evidence>
<organism evidence="1 2">
    <name type="scientific">Halomonas salipaludis</name>
    <dbReference type="NCBI Taxonomy" id="2032625"/>
    <lineage>
        <taxon>Bacteria</taxon>
        <taxon>Pseudomonadati</taxon>
        <taxon>Pseudomonadota</taxon>
        <taxon>Gammaproteobacteria</taxon>
        <taxon>Oceanospirillales</taxon>
        <taxon>Halomonadaceae</taxon>
        <taxon>Halomonas</taxon>
    </lineage>
</organism>
<sequence>MRHIALVLLLVVPTWSMAGIAPSLLEELGPPPLDAYGCALSEEEVHKERNEAGDLVECGQYLDGVKEGYWVLRADTDSRWQGWFRKGEKQGTWLVTSPSEQLLGVARFDNNGQRHGVSYELEPDGSMIRHHVHAHGSTLHSCGMWVGQC</sequence>
<gene>
    <name evidence="1" type="ORF">CK498_16485</name>
</gene>
<dbReference type="Proteomes" id="UP000217771">
    <property type="component" value="Unassembled WGS sequence"/>
</dbReference>
<keyword evidence="2" id="KW-1185">Reference proteome</keyword>
<dbReference type="EMBL" id="NSKB01000006">
    <property type="protein sequence ID" value="PAU75526.1"/>
    <property type="molecule type" value="Genomic_DNA"/>
</dbReference>
<accession>A0A2A2EQX7</accession>
<evidence type="ECO:0000313" key="2">
    <source>
        <dbReference type="Proteomes" id="UP000217771"/>
    </source>
</evidence>
<name>A0A2A2EQX7_9GAMM</name>
<reference evidence="1 2" key="1">
    <citation type="submission" date="2017-08" db="EMBL/GenBank/DDBJ databases">
        <title>Halomonas alkalisoli sp. nov., isolated from saline alkaline soil.</title>
        <authorList>
            <person name="Wang D."/>
            <person name="Zhang G."/>
        </authorList>
    </citation>
    <scope>NUCLEOTIDE SEQUENCE [LARGE SCALE GENOMIC DNA]</scope>
    <source>
        <strain evidence="1 2">WRN001</strain>
    </source>
</reference>
<dbReference type="AlphaFoldDB" id="A0A2A2EQX7"/>